<keyword evidence="4" id="KW-0804">Transcription</keyword>
<dbReference type="GO" id="GO:0043565">
    <property type="term" value="F:sequence-specific DNA binding"/>
    <property type="evidence" value="ECO:0007669"/>
    <property type="project" value="TreeGrafter"/>
</dbReference>
<reference evidence="6" key="1">
    <citation type="submission" date="2023-07" db="EMBL/GenBank/DDBJ databases">
        <title>Genomic Encyclopedia of Type Strains, Phase IV (KMG-IV): sequencing the most valuable type-strain genomes for metagenomic binning, comparative biology and taxonomic classification.</title>
        <authorList>
            <person name="Goeker M."/>
        </authorList>
    </citation>
    <scope>NUCLEOTIDE SEQUENCE</scope>
    <source>
        <strain evidence="6">DSM 19569</strain>
    </source>
</reference>
<evidence type="ECO:0000256" key="3">
    <source>
        <dbReference type="ARBA" id="ARBA00023125"/>
    </source>
</evidence>
<dbReference type="GO" id="GO:0003700">
    <property type="term" value="F:DNA-binding transcription factor activity"/>
    <property type="evidence" value="ECO:0007669"/>
    <property type="project" value="InterPro"/>
</dbReference>
<dbReference type="Gene3D" id="1.10.10.10">
    <property type="entry name" value="Winged helix-like DNA-binding domain superfamily/Winged helix DNA-binding domain"/>
    <property type="match status" value="1"/>
</dbReference>
<dbReference type="CDD" id="cd05466">
    <property type="entry name" value="PBP2_LTTR_substrate"/>
    <property type="match status" value="1"/>
</dbReference>
<dbReference type="PANTHER" id="PTHR30537:SF3">
    <property type="entry name" value="TRANSCRIPTIONAL REGULATORY PROTEIN"/>
    <property type="match status" value="1"/>
</dbReference>
<comment type="caution">
    <text evidence="6">The sequence shown here is derived from an EMBL/GenBank/DDBJ whole genome shotgun (WGS) entry which is preliminary data.</text>
</comment>
<dbReference type="Pfam" id="PF00126">
    <property type="entry name" value="HTH_1"/>
    <property type="match status" value="1"/>
</dbReference>
<dbReference type="GO" id="GO:0006351">
    <property type="term" value="P:DNA-templated transcription"/>
    <property type="evidence" value="ECO:0007669"/>
    <property type="project" value="TreeGrafter"/>
</dbReference>
<feature type="domain" description="HTH lysR-type" evidence="5">
    <location>
        <begin position="2"/>
        <end position="59"/>
    </location>
</feature>
<gene>
    <name evidence="6" type="ORF">QO001_003298</name>
</gene>
<dbReference type="InterPro" id="IPR000847">
    <property type="entry name" value="LysR_HTH_N"/>
</dbReference>
<dbReference type="Gene3D" id="3.40.190.290">
    <property type="match status" value="1"/>
</dbReference>
<comment type="similarity">
    <text evidence="1">Belongs to the LysR transcriptional regulatory family.</text>
</comment>
<evidence type="ECO:0000313" key="7">
    <source>
        <dbReference type="Proteomes" id="UP001223420"/>
    </source>
</evidence>
<keyword evidence="3 6" id="KW-0238">DNA-binding</keyword>
<evidence type="ECO:0000259" key="5">
    <source>
        <dbReference type="PROSITE" id="PS50931"/>
    </source>
</evidence>
<dbReference type="AlphaFoldDB" id="A0AAJ1WV69"/>
<evidence type="ECO:0000256" key="4">
    <source>
        <dbReference type="ARBA" id="ARBA00023163"/>
    </source>
</evidence>
<organism evidence="6 7">
    <name type="scientific">Methylobacterium brachiatum</name>
    <dbReference type="NCBI Taxonomy" id="269660"/>
    <lineage>
        <taxon>Bacteria</taxon>
        <taxon>Pseudomonadati</taxon>
        <taxon>Pseudomonadota</taxon>
        <taxon>Alphaproteobacteria</taxon>
        <taxon>Hyphomicrobiales</taxon>
        <taxon>Methylobacteriaceae</taxon>
        <taxon>Methylobacterium</taxon>
    </lineage>
</organism>
<dbReference type="SUPFAM" id="SSF53850">
    <property type="entry name" value="Periplasmic binding protein-like II"/>
    <property type="match status" value="1"/>
</dbReference>
<accession>A0AAJ1WV69</accession>
<dbReference type="InterPro" id="IPR036388">
    <property type="entry name" value="WH-like_DNA-bd_sf"/>
</dbReference>
<dbReference type="PANTHER" id="PTHR30537">
    <property type="entry name" value="HTH-TYPE TRANSCRIPTIONAL REGULATOR"/>
    <property type="match status" value="1"/>
</dbReference>
<dbReference type="InterPro" id="IPR036390">
    <property type="entry name" value="WH_DNA-bd_sf"/>
</dbReference>
<evidence type="ECO:0000256" key="2">
    <source>
        <dbReference type="ARBA" id="ARBA00023015"/>
    </source>
</evidence>
<dbReference type="SUPFAM" id="SSF46785">
    <property type="entry name" value="Winged helix' DNA-binding domain"/>
    <property type="match status" value="1"/>
</dbReference>
<sequence length="295" mass="31395">MVDWQDLHHFAVLAQAGSLSAAARELGVDHATIGRRVASLEDALALRLIERLPRRVALTPEGIAIAALASEIAGTVQAIERRARGYAEAPVATVRISAPPAVAARLIAPQVAGFHRAHPGITLVLSGAARIAALDRGEAEIAVRLTRPDDPDLLIRRIGAMRFGLYATPDEAAKPPSDWTFIGYDSALEHVPQQAWLRSLLAGRPIVFQASDLFGQQEAARAGLGAVVLPRFLGDGDSALVRLPVEGMPPSRDIWLVTYPDLKRSPVIRAALAFLARVIGQGCPVTARADEIGAP</sequence>
<dbReference type="Pfam" id="PF03466">
    <property type="entry name" value="LysR_substrate"/>
    <property type="match status" value="1"/>
</dbReference>
<dbReference type="Proteomes" id="UP001223420">
    <property type="component" value="Unassembled WGS sequence"/>
</dbReference>
<evidence type="ECO:0000313" key="6">
    <source>
        <dbReference type="EMBL" id="MDQ0544364.1"/>
    </source>
</evidence>
<name>A0AAJ1WV69_9HYPH</name>
<dbReference type="InterPro" id="IPR005119">
    <property type="entry name" value="LysR_subst-bd"/>
</dbReference>
<dbReference type="InterPro" id="IPR058163">
    <property type="entry name" value="LysR-type_TF_proteobact-type"/>
</dbReference>
<dbReference type="PROSITE" id="PS50931">
    <property type="entry name" value="HTH_LYSR"/>
    <property type="match status" value="1"/>
</dbReference>
<protein>
    <submittedName>
        <fullName evidence="6">DNA-binding transcriptional LysR family regulator</fullName>
    </submittedName>
</protein>
<dbReference type="RefSeq" id="WP_230365369.1">
    <property type="nucleotide sequence ID" value="NZ_JAJALK010000002.1"/>
</dbReference>
<dbReference type="EMBL" id="JAUSWL010000005">
    <property type="protein sequence ID" value="MDQ0544364.1"/>
    <property type="molecule type" value="Genomic_DNA"/>
</dbReference>
<keyword evidence="2" id="KW-0805">Transcription regulation</keyword>
<proteinExistence type="inferred from homology"/>
<evidence type="ECO:0000256" key="1">
    <source>
        <dbReference type="ARBA" id="ARBA00009437"/>
    </source>
</evidence>